<keyword evidence="2" id="KW-0436">Ligase</keyword>
<feature type="domain" description="Glutamine amidotransferase" evidence="1">
    <location>
        <begin position="51"/>
        <end position="189"/>
    </location>
</feature>
<accession>A0A150H8W4</accession>
<evidence type="ECO:0000313" key="3">
    <source>
        <dbReference type="Proteomes" id="UP000243589"/>
    </source>
</evidence>
<dbReference type="RefSeq" id="WP_062021923.1">
    <property type="nucleotide sequence ID" value="NZ_LQQC01000010.1"/>
</dbReference>
<dbReference type="EC" id="6.3.5.2" evidence="2"/>
<dbReference type="InterPro" id="IPR044992">
    <property type="entry name" value="ChyE-like"/>
</dbReference>
<dbReference type="CDD" id="cd01741">
    <property type="entry name" value="GATase1_1"/>
    <property type="match status" value="1"/>
</dbReference>
<organism evidence="2 3">
    <name type="scientific">Brevibacterium ravenspurgense</name>
    <dbReference type="NCBI Taxonomy" id="479117"/>
    <lineage>
        <taxon>Bacteria</taxon>
        <taxon>Bacillati</taxon>
        <taxon>Actinomycetota</taxon>
        <taxon>Actinomycetes</taxon>
        <taxon>Micrococcales</taxon>
        <taxon>Brevibacteriaceae</taxon>
        <taxon>Brevibacterium</taxon>
    </lineage>
</organism>
<dbReference type="InterPro" id="IPR029062">
    <property type="entry name" value="Class_I_gatase-like"/>
</dbReference>
<evidence type="ECO:0000313" key="2">
    <source>
        <dbReference type="EMBL" id="KXZ58454.1"/>
    </source>
</evidence>
<dbReference type="PANTHER" id="PTHR42695:SF5">
    <property type="entry name" value="GLUTAMINE AMIDOTRANSFERASE YLR126C-RELATED"/>
    <property type="match status" value="1"/>
</dbReference>
<dbReference type="SUPFAM" id="SSF52317">
    <property type="entry name" value="Class I glutamine amidotransferase-like"/>
    <property type="match status" value="1"/>
</dbReference>
<dbReference type="PANTHER" id="PTHR42695">
    <property type="entry name" value="GLUTAMINE AMIDOTRANSFERASE YLR126C-RELATED"/>
    <property type="match status" value="1"/>
</dbReference>
<dbReference type="PATRIC" id="fig|479117.4.peg.1489"/>
<dbReference type="PROSITE" id="PS51273">
    <property type="entry name" value="GATASE_TYPE_1"/>
    <property type="match status" value="1"/>
</dbReference>
<dbReference type="Proteomes" id="UP000243589">
    <property type="component" value="Unassembled WGS sequence"/>
</dbReference>
<dbReference type="GO" id="GO:0005829">
    <property type="term" value="C:cytosol"/>
    <property type="evidence" value="ECO:0007669"/>
    <property type="project" value="TreeGrafter"/>
</dbReference>
<dbReference type="Gene3D" id="3.40.50.880">
    <property type="match status" value="1"/>
</dbReference>
<gene>
    <name evidence="2" type="primary">guaA_2</name>
    <name evidence="2" type="ORF">Bravens_01503</name>
</gene>
<proteinExistence type="predicted"/>
<dbReference type="AlphaFoldDB" id="A0A150H8W4"/>
<evidence type="ECO:0000259" key="1">
    <source>
        <dbReference type="Pfam" id="PF00117"/>
    </source>
</evidence>
<comment type="caution">
    <text evidence="2">The sequence shown here is derived from an EMBL/GenBank/DDBJ whole genome shotgun (WGS) entry which is preliminary data.</text>
</comment>
<protein>
    <submittedName>
        <fullName evidence="2">GMP synthase</fullName>
        <ecNumber evidence="2">6.3.5.2</ecNumber>
    </submittedName>
</protein>
<dbReference type="EMBL" id="LQQC01000010">
    <property type="protein sequence ID" value="KXZ58454.1"/>
    <property type="molecule type" value="Genomic_DNA"/>
</dbReference>
<dbReference type="GO" id="GO:0003922">
    <property type="term" value="F:GMP synthase (glutamine-hydrolyzing) activity"/>
    <property type="evidence" value="ECO:0007669"/>
    <property type="project" value="UniProtKB-EC"/>
</dbReference>
<reference evidence="2 3" key="1">
    <citation type="submission" date="2016-01" db="EMBL/GenBank/DDBJ databases">
        <title>Use of Whole Genome Sequencing to ascertain that Brevibacterium massiliense (Roux, Raoult 2009) is a later heterotypic synonym of Brevibacterium ravenspurgense (Mages 2008).</title>
        <authorList>
            <person name="Bernier A.-M."/>
            <person name="Burdz T."/>
            <person name="Huynh C."/>
            <person name="Pachecho A.L."/>
            <person name="Wiebe D."/>
            <person name="Bonner C."/>
            <person name="Bernard K."/>
        </authorList>
    </citation>
    <scope>NUCLEOTIDE SEQUENCE [LARGE SCALE GENOMIC DNA]</scope>
    <source>
        <strain evidence="2 3">CCUG56047</strain>
    </source>
</reference>
<dbReference type="InterPro" id="IPR017926">
    <property type="entry name" value="GATASE"/>
</dbReference>
<dbReference type="Pfam" id="PF00117">
    <property type="entry name" value="GATase"/>
    <property type="match status" value="1"/>
</dbReference>
<name>A0A150H8W4_9MICO</name>
<keyword evidence="3" id="KW-1185">Reference proteome</keyword>
<sequence length="242" mass="26430">MARILIIVNDVDSQPRRLLPRLIDHHIEFDLRIGPGPDDTFNDIPGPDVVDDYDGFVYLGGGYMPDETDRAPWLEREAELVRAAWDADKPQLGICLGGQLLAHVAGGTVKAKTGAPEKGATEITFTADAAADPVFGKVGPKTHFIESHVDRITQLPESAQLLGSSELCEIQAFRIGRSWGMQFHPEASADSVRGWEADGLAKLGFDKGTLVEHADRVEEDSARNAQALFDGFAREVIEASRR</sequence>